<evidence type="ECO:0000313" key="1">
    <source>
        <dbReference type="EMBL" id="KAK3760980.1"/>
    </source>
</evidence>
<dbReference type="Proteomes" id="UP001283361">
    <property type="component" value="Unassembled WGS sequence"/>
</dbReference>
<reference evidence="1" key="1">
    <citation type="journal article" date="2023" name="G3 (Bethesda)">
        <title>A reference genome for the long-term kleptoplast-retaining sea slug Elysia crispata morphotype clarki.</title>
        <authorList>
            <person name="Eastman K.E."/>
            <person name="Pendleton A.L."/>
            <person name="Shaikh M.A."/>
            <person name="Suttiyut T."/>
            <person name="Ogas R."/>
            <person name="Tomko P."/>
            <person name="Gavelis G."/>
            <person name="Widhalm J.R."/>
            <person name="Wisecaver J.H."/>
        </authorList>
    </citation>
    <scope>NUCLEOTIDE SEQUENCE</scope>
    <source>
        <strain evidence="1">ECLA1</strain>
    </source>
</reference>
<evidence type="ECO:0000313" key="2">
    <source>
        <dbReference type="Proteomes" id="UP001283361"/>
    </source>
</evidence>
<protein>
    <submittedName>
        <fullName evidence="1">Uncharacterized protein</fullName>
    </submittedName>
</protein>
<accession>A0AAE1D8T2</accession>
<organism evidence="1 2">
    <name type="scientific">Elysia crispata</name>
    <name type="common">lettuce slug</name>
    <dbReference type="NCBI Taxonomy" id="231223"/>
    <lineage>
        <taxon>Eukaryota</taxon>
        <taxon>Metazoa</taxon>
        <taxon>Spiralia</taxon>
        <taxon>Lophotrochozoa</taxon>
        <taxon>Mollusca</taxon>
        <taxon>Gastropoda</taxon>
        <taxon>Heterobranchia</taxon>
        <taxon>Euthyneura</taxon>
        <taxon>Panpulmonata</taxon>
        <taxon>Sacoglossa</taxon>
        <taxon>Placobranchoidea</taxon>
        <taxon>Plakobranchidae</taxon>
        <taxon>Elysia</taxon>
    </lineage>
</organism>
<name>A0AAE1D8T2_9GAST</name>
<dbReference type="AlphaFoldDB" id="A0AAE1D8T2"/>
<keyword evidence="2" id="KW-1185">Reference proteome</keyword>
<comment type="caution">
    <text evidence="1">The sequence shown here is derived from an EMBL/GenBank/DDBJ whole genome shotgun (WGS) entry which is preliminary data.</text>
</comment>
<gene>
    <name evidence="1" type="ORF">RRG08_022387</name>
</gene>
<dbReference type="EMBL" id="JAWDGP010004927">
    <property type="protein sequence ID" value="KAK3760980.1"/>
    <property type="molecule type" value="Genomic_DNA"/>
</dbReference>
<sequence>MLKKDYQTARERWPDAGFSQGTAMTWLEELSKWRHGAMQGLMAGRYCFIVLGSGSSHKQLTPCYGGRYFPPGGLLK</sequence>
<proteinExistence type="predicted"/>